<dbReference type="EMBL" id="KQ252941">
    <property type="protein sequence ID" value="KNC69885.1"/>
    <property type="molecule type" value="Genomic_DNA"/>
</dbReference>
<protein>
    <submittedName>
        <fullName evidence="2">Uncharacterized protein</fullName>
    </submittedName>
</protein>
<dbReference type="Proteomes" id="UP000054560">
    <property type="component" value="Unassembled WGS sequence"/>
</dbReference>
<keyword evidence="1" id="KW-0472">Membrane</keyword>
<accession>A0A0L0EZG0</accession>
<keyword evidence="1" id="KW-1133">Transmembrane helix</keyword>
<evidence type="ECO:0000256" key="1">
    <source>
        <dbReference type="SAM" id="Phobius"/>
    </source>
</evidence>
<reference evidence="2 3" key="1">
    <citation type="submission" date="2011-02" db="EMBL/GenBank/DDBJ databases">
        <title>The Genome Sequence of Sphaeroforma arctica JP610.</title>
        <authorList>
            <consortium name="The Broad Institute Genome Sequencing Platform"/>
            <person name="Russ C."/>
            <person name="Cuomo C."/>
            <person name="Young S.K."/>
            <person name="Zeng Q."/>
            <person name="Gargeya S."/>
            <person name="Alvarado L."/>
            <person name="Berlin A."/>
            <person name="Chapman S.B."/>
            <person name="Chen Z."/>
            <person name="Freedman E."/>
            <person name="Gellesch M."/>
            <person name="Goldberg J."/>
            <person name="Griggs A."/>
            <person name="Gujja S."/>
            <person name="Heilman E."/>
            <person name="Heiman D."/>
            <person name="Howarth C."/>
            <person name="Mehta T."/>
            <person name="Neiman D."/>
            <person name="Pearson M."/>
            <person name="Roberts A."/>
            <person name="Saif S."/>
            <person name="Shea T."/>
            <person name="Shenoy N."/>
            <person name="Sisk P."/>
            <person name="Stolte C."/>
            <person name="Sykes S."/>
            <person name="White J."/>
            <person name="Yandava C."/>
            <person name="Burger G."/>
            <person name="Gray M.W."/>
            <person name="Holland P.W.H."/>
            <person name="King N."/>
            <person name="Lang F.B.F."/>
            <person name="Roger A.J."/>
            <person name="Ruiz-Trillo I."/>
            <person name="Haas B."/>
            <person name="Nusbaum C."/>
            <person name="Birren B."/>
        </authorList>
    </citation>
    <scope>NUCLEOTIDE SEQUENCE [LARGE SCALE GENOMIC DNA]</scope>
    <source>
        <strain evidence="2 3">JP610</strain>
    </source>
</reference>
<evidence type="ECO:0000313" key="2">
    <source>
        <dbReference type="EMBL" id="KNC69885.1"/>
    </source>
</evidence>
<evidence type="ECO:0000313" key="3">
    <source>
        <dbReference type="Proteomes" id="UP000054560"/>
    </source>
</evidence>
<name>A0A0L0EZG0_9EUKA</name>
<dbReference type="RefSeq" id="XP_014143787.1">
    <property type="nucleotide sequence ID" value="XM_014288312.1"/>
</dbReference>
<dbReference type="GeneID" id="25918101"/>
<dbReference type="AlphaFoldDB" id="A0A0L0EZG0"/>
<gene>
    <name evidence="2" type="ORF">SARC_17597</name>
</gene>
<sequence>NLDATESYDADLAFLQGLKGYDWTFRKPKCRWGKALKLQLWGTLVAVCLFIGLPALCLSLFVVGACSLAAHVYEYWHVRW</sequence>
<feature type="non-terminal residue" evidence="2">
    <location>
        <position position="1"/>
    </location>
</feature>
<organism evidence="2 3">
    <name type="scientific">Sphaeroforma arctica JP610</name>
    <dbReference type="NCBI Taxonomy" id="667725"/>
    <lineage>
        <taxon>Eukaryota</taxon>
        <taxon>Ichthyosporea</taxon>
        <taxon>Ichthyophonida</taxon>
        <taxon>Sphaeroforma</taxon>
    </lineage>
</organism>
<proteinExistence type="predicted"/>
<keyword evidence="3" id="KW-1185">Reference proteome</keyword>
<feature type="transmembrane region" description="Helical" evidence="1">
    <location>
        <begin position="40"/>
        <end position="73"/>
    </location>
</feature>
<keyword evidence="1" id="KW-0812">Transmembrane</keyword>